<organism evidence="2 3">
    <name type="scientific">Hibiscus sabdariffa</name>
    <name type="common">roselle</name>
    <dbReference type="NCBI Taxonomy" id="183260"/>
    <lineage>
        <taxon>Eukaryota</taxon>
        <taxon>Viridiplantae</taxon>
        <taxon>Streptophyta</taxon>
        <taxon>Embryophyta</taxon>
        <taxon>Tracheophyta</taxon>
        <taxon>Spermatophyta</taxon>
        <taxon>Magnoliopsida</taxon>
        <taxon>eudicotyledons</taxon>
        <taxon>Gunneridae</taxon>
        <taxon>Pentapetalae</taxon>
        <taxon>rosids</taxon>
        <taxon>malvids</taxon>
        <taxon>Malvales</taxon>
        <taxon>Malvaceae</taxon>
        <taxon>Malvoideae</taxon>
        <taxon>Hibiscus</taxon>
    </lineage>
</organism>
<accession>A0ABR2E3Y5</accession>
<gene>
    <name evidence="2" type="ORF">V6N12_040501</name>
</gene>
<feature type="region of interest" description="Disordered" evidence="1">
    <location>
        <begin position="469"/>
        <end position="493"/>
    </location>
</feature>
<reference evidence="2 3" key="1">
    <citation type="journal article" date="2024" name="G3 (Bethesda)">
        <title>Genome assembly of Hibiscus sabdariffa L. provides insights into metabolisms of medicinal natural products.</title>
        <authorList>
            <person name="Kim T."/>
        </authorList>
    </citation>
    <scope>NUCLEOTIDE SEQUENCE [LARGE SCALE GENOMIC DNA]</scope>
    <source>
        <strain evidence="2">TK-2024</strain>
        <tissue evidence="2">Old leaves</tissue>
    </source>
</reference>
<dbReference type="Proteomes" id="UP001472677">
    <property type="component" value="Unassembled WGS sequence"/>
</dbReference>
<evidence type="ECO:0000313" key="2">
    <source>
        <dbReference type="EMBL" id="KAK8551881.1"/>
    </source>
</evidence>
<feature type="compositionally biased region" description="Basic and acidic residues" evidence="1">
    <location>
        <begin position="390"/>
        <end position="400"/>
    </location>
</feature>
<feature type="compositionally biased region" description="Basic and acidic residues" evidence="1">
    <location>
        <begin position="210"/>
        <end position="227"/>
    </location>
</feature>
<feature type="region of interest" description="Disordered" evidence="1">
    <location>
        <begin position="33"/>
        <end position="58"/>
    </location>
</feature>
<proteinExistence type="predicted"/>
<dbReference type="SUPFAM" id="SSF46565">
    <property type="entry name" value="Chaperone J-domain"/>
    <property type="match status" value="1"/>
</dbReference>
<feature type="region of interest" description="Disordered" evidence="1">
    <location>
        <begin position="354"/>
        <end position="400"/>
    </location>
</feature>
<evidence type="ECO:0000313" key="3">
    <source>
        <dbReference type="Proteomes" id="UP001472677"/>
    </source>
</evidence>
<evidence type="ECO:0008006" key="4">
    <source>
        <dbReference type="Google" id="ProtNLM"/>
    </source>
</evidence>
<feature type="region of interest" description="Disordered" evidence="1">
    <location>
        <begin position="177"/>
        <end position="227"/>
    </location>
</feature>
<dbReference type="EMBL" id="JBBPBM010000020">
    <property type="protein sequence ID" value="KAK8551881.1"/>
    <property type="molecule type" value="Genomic_DNA"/>
</dbReference>
<feature type="compositionally biased region" description="Acidic residues" evidence="1">
    <location>
        <begin position="378"/>
        <end position="388"/>
    </location>
</feature>
<dbReference type="PANTHER" id="PTHR23172">
    <property type="entry name" value="AUXILIN/CYCLIN G-ASSOCIATED KINASE-RELATED"/>
    <property type="match status" value="1"/>
</dbReference>
<feature type="compositionally biased region" description="Basic and acidic residues" evidence="1">
    <location>
        <begin position="89"/>
        <end position="98"/>
    </location>
</feature>
<feature type="compositionally biased region" description="Polar residues" evidence="1">
    <location>
        <begin position="45"/>
        <end position="55"/>
    </location>
</feature>
<keyword evidence="3" id="KW-1185">Reference proteome</keyword>
<dbReference type="Gene3D" id="1.10.287.110">
    <property type="entry name" value="DnaJ domain"/>
    <property type="match status" value="1"/>
</dbReference>
<dbReference type="InterPro" id="IPR036869">
    <property type="entry name" value="J_dom_sf"/>
</dbReference>
<name>A0ABR2E3Y5_9ROSI</name>
<feature type="region of interest" description="Disordered" evidence="1">
    <location>
        <begin position="89"/>
        <end position="161"/>
    </location>
</feature>
<comment type="caution">
    <text evidence="2">The sequence shown here is derived from an EMBL/GenBank/DDBJ whole genome shotgun (WGS) entry which is preliminary data.</text>
</comment>
<evidence type="ECO:0000256" key="1">
    <source>
        <dbReference type="SAM" id="MobiDB-lite"/>
    </source>
</evidence>
<sequence length="684" mass="76495">MDPSLETYIDFNDVFGGPPRRTSIQETIYGFGANRRSDEPDQPVVASSSRNSWSGLSEKPVFGEEEMARRRRSKSDFFRDIFRGKELPSASRKYEMKDPLAPGSQLMSPARPLPPKPEPFGSSSPAHFRHPSLPAKLNKGMDLPTFGSSTRTTSRSKDGSSNGLSYYACSSMSKFSGQANQEKEEPRNGFQSSYCFSEGNEESSNLTKYVETERKGNSNEDSSRSEISKNGCRFHFSIYKWANKGGVPEAISPRGSDKHKGKDKLLRSSSANGWMACGNIAKEPKDKLHNRFCSIDGRSSSCKSFSLEHDKNENAGSIVDSRNNGEVGQIIEEDNITKSESEIINRLGNTDKNVSKREVSTVGKATHKPQPKHLNSLLDDENSDEQGNDEVTKQSENKDISEMSAMKLYELLDFKNTKKHDVKKRVTSNNMEISATSVKRSPRNSWDNGKARVRGKVKNFIKIFNQDASARPRTDAALSESLGSSRKERDKVKTEIEPKISMNKKEEKIHQNNMTKKKSYSDIPVANHMCYGASEKNLNSSVKDTVSDGSKIIVEDPAELFEDNFLVEELTPEEKTLPQLGIDSDENKALDDKIRQWSGGKQGNIRSLLSTLQYVLWPGSGWKPVPLVDIIEGPAVKRSYQRALLCLHPDKLQQKGVGSDRRYIAQQVFDILQDAWTHFNSLGS</sequence>
<dbReference type="PANTHER" id="PTHR23172:SF64">
    <property type="entry name" value="J DOMAIN-CONTAINING PROTEIN REQUIRED FOR CHLOROPLAST ACCUMULATION RESPONSE 1"/>
    <property type="match status" value="1"/>
</dbReference>
<protein>
    <recommendedName>
        <fullName evidence="4">J domain-containing protein required for chloroplast accumulation response 1</fullName>
    </recommendedName>
</protein>